<dbReference type="Pfam" id="PF03022">
    <property type="entry name" value="MRJP"/>
    <property type="match status" value="1"/>
</dbReference>
<evidence type="ECO:0000256" key="4">
    <source>
        <dbReference type="ARBA" id="ARBA00022729"/>
    </source>
</evidence>
<keyword evidence="7" id="KW-1185">Reference proteome</keyword>
<keyword evidence="4" id="KW-0732">Signal</keyword>
<evidence type="ECO:0000313" key="8">
    <source>
        <dbReference type="RefSeq" id="XP_049305772.1"/>
    </source>
</evidence>
<evidence type="ECO:0000256" key="5">
    <source>
        <dbReference type="SAM" id="MobiDB-lite"/>
    </source>
</evidence>
<gene>
    <name evidence="8" type="primary">LOC125775288</name>
</gene>
<dbReference type="InterPro" id="IPR011042">
    <property type="entry name" value="6-blade_b-propeller_TolB-like"/>
</dbReference>
<reference evidence="8" key="2">
    <citation type="submission" date="2025-08" db="UniProtKB">
        <authorList>
            <consortium name="RefSeq"/>
        </authorList>
    </citation>
    <scope>IDENTIFICATION</scope>
    <source>
        <tissue evidence="8">Adult</tissue>
    </source>
</reference>
<dbReference type="GeneID" id="125775288"/>
<evidence type="ECO:0000256" key="3">
    <source>
        <dbReference type="ARBA" id="ARBA00022525"/>
    </source>
</evidence>
<feature type="region of interest" description="Disordered" evidence="5">
    <location>
        <begin position="67"/>
        <end position="87"/>
    </location>
</feature>
<proteinExistence type="inferred from homology"/>
<keyword evidence="6" id="KW-0812">Transmembrane</keyword>
<keyword evidence="3" id="KW-0964">Secreted</keyword>
<feature type="transmembrane region" description="Helical" evidence="6">
    <location>
        <begin position="28"/>
        <end position="45"/>
    </location>
</feature>
<dbReference type="PANTHER" id="PTHR10009">
    <property type="entry name" value="PROTEIN YELLOW-RELATED"/>
    <property type="match status" value="1"/>
</dbReference>
<evidence type="ECO:0000313" key="7">
    <source>
        <dbReference type="Proteomes" id="UP001652620"/>
    </source>
</evidence>
<sequence length="492" mass="56077">MAFLVCISVSIGEDHSKSYKYKSMKFKNIYLLILLVFTVNIVQFANGDGMIEVFGWKQLDFYNRGDRAPNENGKELPGGEGHKKRPPSDAIVFPDQLHGLLKSAEKNKIGADKGIKLPEKRFENEDANAPYIQYNNVPQGVAHYKGRLFVTTPRRSIGIPSTLNYIDLQKDGKQYSPKLHAYPDFETNYLNPNFPANPKRIISVYRTTVDACKRLWFIDTGMLEYPNNRTQVQRPAIWVIDLSNDRVLHRYEIPESIVDIGRGLASIAVDVFERACNDAFAYIPDLVHRQLFVFSLKDNRMWGFKHKYFDIDPNIGELHIGGQTFRWDDGIFSITLGPYAEDGYRTVYFHPMASNNEFVVDSSVLQNEANAARSDHGNDFRLLGSRGDNHRSTMHSCDQKSGIIFYAEIQRNGIGCWNTNKPFSAQNHGTVAQDAQRMIYPSDLTIDDEGNIWMMTNSMPIFIYSTLDPNVVNFRVWKQNVNEAAKNTVCAP</sequence>
<dbReference type="InterPro" id="IPR017996">
    <property type="entry name" value="MRJP/yellow-related"/>
</dbReference>
<organism evidence="7 8">
    <name type="scientific">Bactrocera dorsalis</name>
    <name type="common">Oriental fruit fly</name>
    <name type="synonym">Dacus dorsalis</name>
    <dbReference type="NCBI Taxonomy" id="27457"/>
    <lineage>
        <taxon>Eukaryota</taxon>
        <taxon>Metazoa</taxon>
        <taxon>Ecdysozoa</taxon>
        <taxon>Arthropoda</taxon>
        <taxon>Hexapoda</taxon>
        <taxon>Insecta</taxon>
        <taxon>Pterygota</taxon>
        <taxon>Neoptera</taxon>
        <taxon>Endopterygota</taxon>
        <taxon>Diptera</taxon>
        <taxon>Brachycera</taxon>
        <taxon>Muscomorpha</taxon>
        <taxon>Tephritoidea</taxon>
        <taxon>Tephritidae</taxon>
        <taxon>Bactrocera</taxon>
        <taxon>Bactrocera</taxon>
    </lineage>
</organism>
<protein>
    <submittedName>
        <fullName evidence="8">L-dopachrome tautomerase yellow-f2-like</fullName>
    </submittedName>
</protein>
<dbReference type="Proteomes" id="UP001652620">
    <property type="component" value="Chromosome 2"/>
</dbReference>
<accession>A0ABM3J958</accession>
<dbReference type="Gene3D" id="2.120.10.30">
    <property type="entry name" value="TolB, C-terminal domain"/>
    <property type="match status" value="1"/>
</dbReference>
<dbReference type="SUPFAM" id="SSF63829">
    <property type="entry name" value="Calcium-dependent phosphotriesterase"/>
    <property type="match status" value="1"/>
</dbReference>
<reference evidence="7" key="1">
    <citation type="submission" date="2025-05" db="UniProtKB">
        <authorList>
            <consortium name="RefSeq"/>
        </authorList>
    </citation>
    <scope>NUCLEOTIDE SEQUENCE [LARGE SCALE GENOMIC DNA]</scope>
</reference>
<evidence type="ECO:0000256" key="1">
    <source>
        <dbReference type="ARBA" id="ARBA00004613"/>
    </source>
</evidence>
<keyword evidence="6" id="KW-0472">Membrane</keyword>
<dbReference type="RefSeq" id="XP_049305772.1">
    <property type="nucleotide sequence ID" value="XM_049449815.1"/>
</dbReference>
<comment type="similarity">
    <text evidence="2">Belongs to the major royal jelly protein family.</text>
</comment>
<name>A0ABM3J958_BACDO</name>
<evidence type="ECO:0000256" key="6">
    <source>
        <dbReference type="SAM" id="Phobius"/>
    </source>
</evidence>
<dbReference type="PANTHER" id="PTHR10009:SF10">
    <property type="entry name" value="L-DOPACHROME TAUTOMERASE YELLOW-F-RELATED"/>
    <property type="match status" value="1"/>
</dbReference>
<evidence type="ECO:0000256" key="2">
    <source>
        <dbReference type="ARBA" id="ARBA00009127"/>
    </source>
</evidence>
<comment type="subcellular location">
    <subcellularLocation>
        <location evidence="1">Secreted</location>
    </subcellularLocation>
</comment>
<keyword evidence="6" id="KW-1133">Transmembrane helix</keyword>